<sequence length="47" mass="5208">MAILTWIRAIGEWESGGALIEALEETVKPRGDGEQLYRGPAFTDDPF</sequence>
<evidence type="ECO:0000313" key="1">
    <source>
        <dbReference type="EMBL" id="VFK00854.1"/>
    </source>
</evidence>
<gene>
    <name evidence="2" type="ORF">BECKH772A_GA0070896_102051</name>
    <name evidence="1" type="ORF">BECKH772B_GA0070898_102081</name>
    <name evidence="3" type="ORF">BECKH772C_GA0070978_102051</name>
</gene>
<dbReference type="EMBL" id="CAADFI010000208">
    <property type="protein sequence ID" value="VFK00854.1"/>
    <property type="molecule type" value="Genomic_DNA"/>
</dbReference>
<organism evidence="1">
    <name type="scientific">Candidatus Kentrum eta</name>
    <dbReference type="NCBI Taxonomy" id="2126337"/>
    <lineage>
        <taxon>Bacteria</taxon>
        <taxon>Pseudomonadati</taxon>
        <taxon>Pseudomonadota</taxon>
        <taxon>Gammaproteobacteria</taxon>
        <taxon>Candidatus Kentrum</taxon>
    </lineage>
</organism>
<protein>
    <submittedName>
        <fullName evidence="1">Uncharacterized protein</fullName>
    </submittedName>
</protein>
<evidence type="ECO:0000313" key="3">
    <source>
        <dbReference type="EMBL" id="VFK04763.1"/>
    </source>
</evidence>
<dbReference type="EMBL" id="CAADFJ010000205">
    <property type="protein sequence ID" value="VFK04763.1"/>
    <property type="molecule type" value="Genomic_DNA"/>
</dbReference>
<dbReference type="AlphaFoldDB" id="A0A450V7S9"/>
<dbReference type="EMBL" id="CAADFG010000205">
    <property type="protein sequence ID" value="VFK00876.1"/>
    <property type="molecule type" value="Genomic_DNA"/>
</dbReference>
<accession>A0A450V7S9</accession>
<proteinExistence type="predicted"/>
<evidence type="ECO:0000313" key="2">
    <source>
        <dbReference type="EMBL" id="VFK00876.1"/>
    </source>
</evidence>
<name>A0A450V7S9_9GAMM</name>
<reference evidence="1" key="1">
    <citation type="submission" date="2019-02" db="EMBL/GenBank/DDBJ databases">
        <authorList>
            <person name="Gruber-Vodicka R. H."/>
            <person name="Seah K. B. B."/>
        </authorList>
    </citation>
    <scope>NUCLEOTIDE SEQUENCE</scope>
    <source>
        <strain evidence="3">BECK_SA2B12</strain>
        <strain evidence="2">BECK_SA2B15</strain>
        <strain evidence="1">BECK_SA2B20</strain>
    </source>
</reference>